<gene>
    <name evidence="6" type="ORF">ACFPET_08075</name>
</gene>
<name>A0ABV8TWK5_9ACTN</name>
<dbReference type="Gene3D" id="3.40.50.300">
    <property type="entry name" value="P-loop containing nucleotide triphosphate hydrolases"/>
    <property type="match status" value="1"/>
</dbReference>
<comment type="caution">
    <text evidence="6">The sequence shown here is derived from an EMBL/GenBank/DDBJ whole genome shotgun (WGS) entry which is preliminary data.</text>
</comment>
<evidence type="ECO:0000256" key="4">
    <source>
        <dbReference type="ARBA" id="ARBA00022840"/>
    </source>
</evidence>
<dbReference type="RefSeq" id="WP_380619569.1">
    <property type="nucleotide sequence ID" value="NZ_JBHSDK010000012.1"/>
</dbReference>
<dbReference type="InterPro" id="IPR014016">
    <property type="entry name" value="UvrD-like_ATP-bd"/>
</dbReference>
<feature type="domain" description="UvrD-like helicase ATP-binding" evidence="5">
    <location>
        <begin position="40"/>
        <end position="110"/>
    </location>
</feature>
<proteinExistence type="predicted"/>
<dbReference type="InterPro" id="IPR000212">
    <property type="entry name" value="DNA_helicase_UvrD/REP"/>
</dbReference>
<evidence type="ECO:0000259" key="5">
    <source>
        <dbReference type="Pfam" id="PF00580"/>
    </source>
</evidence>
<accession>A0ABV8TWK5</accession>
<keyword evidence="7" id="KW-1185">Reference proteome</keyword>
<evidence type="ECO:0000256" key="3">
    <source>
        <dbReference type="ARBA" id="ARBA00022806"/>
    </source>
</evidence>
<keyword evidence="2" id="KW-0378">Hydrolase</keyword>
<dbReference type="PANTHER" id="PTHR11070">
    <property type="entry name" value="UVRD / RECB / PCRA DNA HELICASE FAMILY MEMBER"/>
    <property type="match status" value="1"/>
</dbReference>
<sequence>MPWPALEVVVGSPHPARAEEPLLAGFHEAVQSDPLTTLDAMQRVAASAPVGPILVNAAPGTGKSYLLVRRVAYMVTELGVPAYQCAVFAADEERASGLREALDDLLGDEGREIKVSVPGGTVDAAHVFLDDLPLMPREFFTRLASGREADASVMATGDPDSFLGADGDWAAFDEFAERFPQSHTVRLSRNHRSPASVLTAMSQLVEPITRVPGRLVQPQRAVSEGCRIGRYFAEDERAEEEFAAGVVEELASRGLGEDEVRVVSSPEEVDSLGPAEPHTVLLTGFTAAAWPADDLSRRRFYVALSRARGSVFISHSDRGSHLLDQIDTGLFVPFGFVPRSQSSLEQPRLL</sequence>
<keyword evidence="3" id="KW-0347">Helicase</keyword>
<dbReference type="EMBL" id="JBHSDK010000012">
    <property type="protein sequence ID" value="MFC4335154.1"/>
    <property type="molecule type" value="Genomic_DNA"/>
</dbReference>
<dbReference type="Proteomes" id="UP001595823">
    <property type="component" value="Unassembled WGS sequence"/>
</dbReference>
<dbReference type="InterPro" id="IPR027417">
    <property type="entry name" value="P-loop_NTPase"/>
</dbReference>
<organism evidence="6 7">
    <name type="scientific">Salininema proteolyticum</name>
    <dbReference type="NCBI Taxonomy" id="1607685"/>
    <lineage>
        <taxon>Bacteria</taxon>
        <taxon>Bacillati</taxon>
        <taxon>Actinomycetota</taxon>
        <taxon>Actinomycetes</taxon>
        <taxon>Glycomycetales</taxon>
        <taxon>Glycomycetaceae</taxon>
        <taxon>Salininema</taxon>
    </lineage>
</organism>
<evidence type="ECO:0000256" key="1">
    <source>
        <dbReference type="ARBA" id="ARBA00022741"/>
    </source>
</evidence>
<dbReference type="Pfam" id="PF00580">
    <property type="entry name" value="UvrD-helicase"/>
    <property type="match status" value="1"/>
</dbReference>
<keyword evidence="4" id="KW-0067">ATP-binding</keyword>
<keyword evidence="1" id="KW-0547">Nucleotide-binding</keyword>
<evidence type="ECO:0000256" key="2">
    <source>
        <dbReference type="ARBA" id="ARBA00022801"/>
    </source>
</evidence>
<dbReference type="PANTHER" id="PTHR11070:SF2">
    <property type="entry name" value="ATP-DEPENDENT DNA HELICASE SRS2"/>
    <property type="match status" value="1"/>
</dbReference>
<protein>
    <submittedName>
        <fullName evidence="6">UvrD-helicase domain-containing protein</fullName>
    </submittedName>
</protein>
<dbReference type="SUPFAM" id="SSF52540">
    <property type="entry name" value="P-loop containing nucleoside triphosphate hydrolases"/>
    <property type="match status" value="1"/>
</dbReference>
<evidence type="ECO:0000313" key="7">
    <source>
        <dbReference type="Proteomes" id="UP001595823"/>
    </source>
</evidence>
<evidence type="ECO:0000313" key="6">
    <source>
        <dbReference type="EMBL" id="MFC4335154.1"/>
    </source>
</evidence>
<reference evidence="7" key="1">
    <citation type="journal article" date="2019" name="Int. J. Syst. Evol. Microbiol.">
        <title>The Global Catalogue of Microorganisms (GCM) 10K type strain sequencing project: providing services to taxonomists for standard genome sequencing and annotation.</title>
        <authorList>
            <consortium name="The Broad Institute Genomics Platform"/>
            <consortium name="The Broad Institute Genome Sequencing Center for Infectious Disease"/>
            <person name="Wu L."/>
            <person name="Ma J."/>
        </authorList>
    </citation>
    <scope>NUCLEOTIDE SEQUENCE [LARGE SCALE GENOMIC DNA]</scope>
    <source>
        <strain evidence="7">IBRC-M 10908</strain>
    </source>
</reference>